<organism evidence="1 2">
    <name type="scientific">Actinomadura fulvescens</name>
    <dbReference type="NCBI Taxonomy" id="46160"/>
    <lineage>
        <taxon>Bacteria</taxon>
        <taxon>Bacillati</taxon>
        <taxon>Actinomycetota</taxon>
        <taxon>Actinomycetes</taxon>
        <taxon>Streptosporangiales</taxon>
        <taxon>Thermomonosporaceae</taxon>
        <taxon>Actinomadura</taxon>
    </lineage>
</organism>
<proteinExistence type="predicted"/>
<comment type="caution">
    <text evidence="1">The sequence shown here is derived from an EMBL/GenBank/DDBJ whole genome shotgun (WGS) entry which is preliminary data.</text>
</comment>
<protein>
    <submittedName>
        <fullName evidence="1">Uncharacterized protein</fullName>
    </submittedName>
</protein>
<keyword evidence="2" id="KW-1185">Reference proteome</keyword>
<sequence>MARLTQAIDDLAAEGLAGLPPDTLVERVAGIWSLVEGIDPEIARRRTRYTMPES</sequence>
<name>A0ABN3Q6Y1_9ACTN</name>
<accession>A0ABN3Q6Y1</accession>
<evidence type="ECO:0000313" key="1">
    <source>
        <dbReference type="EMBL" id="GAA2618322.1"/>
    </source>
</evidence>
<evidence type="ECO:0000313" key="2">
    <source>
        <dbReference type="Proteomes" id="UP001501509"/>
    </source>
</evidence>
<dbReference type="Proteomes" id="UP001501509">
    <property type="component" value="Unassembled WGS sequence"/>
</dbReference>
<gene>
    <name evidence="1" type="ORF">GCM10010411_62230</name>
</gene>
<dbReference type="EMBL" id="BAAATD010000009">
    <property type="protein sequence ID" value="GAA2618322.1"/>
    <property type="molecule type" value="Genomic_DNA"/>
</dbReference>
<reference evidence="1 2" key="1">
    <citation type="journal article" date="2019" name="Int. J. Syst. Evol. Microbiol.">
        <title>The Global Catalogue of Microorganisms (GCM) 10K type strain sequencing project: providing services to taxonomists for standard genome sequencing and annotation.</title>
        <authorList>
            <consortium name="The Broad Institute Genomics Platform"/>
            <consortium name="The Broad Institute Genome Sequencing Center for Infectious Disease"/>
            <person name="Wu L."/>
            <person name="Ma J."/>
        </authorList>
    </citation>
    <scope>NUCLEOTIDE SEQUENCE [LARGE SCALE GENOMIC DNA]</scope>
    <source>
        <strain evidence="1 2">JCM 6833</strain>
    </source>
</reference>
<dbReference type="RefSeq" id="WP_344546039.1">
    <property type="nucleotide sequence ID" value="NZ_BAAATD010000009.1"/>
</dbReference>